<reference evidence="2 3" key="1">
    <citation type="submission" date="2018-12" db="EMBL/GenBank/DDBJ databases">
        <title>Dyella dinghuensis sp. nov. DHOA06 and Dyella choica sp. nov. 4M-K27, isolated from forest soil.</title>
        <authorList>
            <person name="Qiu L.-H."/>
            <person name="Gao Z.-H."/>
        </authorList>
    </citation>
    <scope>NUCLEOTIDE SEQUENCE [LARGE SCALE GENOMIC DNA]</scope>
    <source>
        <strain evidence="2 3">4M-K27</strain>
    </source>
</reference>
<comment type="caution">
    <text evidence="2">The sequence shown here is derived from an EMBL/GenBank/DDBJ whole genome shotgun (WGS) entry which is preliminary data.</text>
</comment>
<evidence type="ECO:0000313" key="3">
    <source>
        <dbReference type="Proteomes" id="UP000274358"/>
    </source>
</evidence>
<dbReference type="OrthoDB" id="9803379at2"/>
<protein>
    <submittedName>
        <fullName evidence="2">XRE family transcriptional regulator</fullName>
    </submittedName>
</protein>
<gene>
    <name evidence="2" type="ORF">EKH80_01695</name>
</gene>
<dbReference type="Pfam" id="PF13560">
    <property type="entry name" value="HTH_31"/>
    <property type="match status" value="1"/>
</dbReference>
<dbReference type="InterPro" id="IPR010982">
    <property type="entry name" value="Lambda_DNA-bd_dom_sf"/>
</dbReference>
<name>A0A3S0S364_9GAMM</name>
<sequence>MKKTSVHRPLQAALGGVLREMRLNAGLSQTDVAERLGIAQTAVSDLEISERRPDFFVVAELCELYDEPSLDELLTEVKRRVKSGKLGPLRLVRKDQKK</sequence>
<dbReference type="EMBL" id="RYYV01000001">
    <property type="protein sequence ID" value="RUL79930.1"/>
    <property type="molecule type" value="Genomic_DNA"/>
</dbReference>
<evidence type="ECO:0000313" key="2">
    <source>
        <dbReference type="EMBL" id="RUL79930.1"/>
    </source>
</evidence>
<dbReference type="Gene3D" id="1.10.260.40">
    <property type="entry name" value="lambda repressor-like DNA-binding domains"/>
    <property type="match status" value="1"/>
</dbReference>
<evidence type="ECO:0000259" key="1">
    <source>
        <dbReference type="PROSITE" id="PS50943"/>
    </source>
</evidence>
<proteinExistence type="predicted"/>
<dbReference type="PROSITE" id="PS50943">
    <property type="entry name" value="HTH_CROC1"/>
    <property type="match status" value="1"/>
</dbReference>
<feature type="domain" description="HTH cro/C1-type" evidence="1">
    <location>
        <begin position="18"/>
        <end position="73"/>
    </location>
</feature>
<dbReference type="SUPFAM" id="SSF47413">
    <property type="entry name" value="lambda repressor-like DNA-binding domains"/>
    <property type="match status" value="1"/>
</dbReference>
<dbReference type="CDD" id="cd00093">
    <property type="entry name" value="HTH_XRE"/>
    <property type="match status" value="1"/>
</dbReference>
<organism evidence="2 3">
    <name type="scientific">Dyella choica</name>
    <dbReference type="NCBI Taxonomy" id="1927959"/>
    <lineage>
        <taxon>Bacteria</taxon>
        <taxon>Pseudomonadati</taxon>
        <taxon>Pseudomonadota</taxon>
        <taxon>Gammaproteobacteria</taxon>
        <taxon>Lysobacterales</taxon>
        <taxon>Rhodanobacteraceae</taxon>
        <taxon>Dyella</taxon>
    </lineage>
</organism>
<keyword evidence="3" id="KW-1185">Reference proteome</keyword>
<dbReference type="RefSeq" id="WP_126682981.1">
    <property type="nucleotide sequence ID" value="NZ_RYYV01000001.1"/>
</dbReference>
<accession>A0A3S0S364</accession>
<dbReference type="InterPro" id="IPR001387">
    <property type="entry name" value="Cro/C1-type_HTH"/>
</dbReference>
<dbReference type="SMART" id="SM00530">
    <property type="entry name" value="HTH_XRE"/>
    <property type="match status" value="1"/>
</dbReference>
<dbReference type="GO" id="GO:0003677">
    <property type="term" value="F:DNA binding"/>
    <property type="evidence" value="ECO:0007669"/>
    <property type="project" value="InterPro"/>
</dbReference>
<dbReference type="Proteomes" id="UP000274358">
    <property type="component" value="Unassembled WGS sequence"/>
</dbReference>
<dbReference type="AlphaFoldDB" id="A0A3S0S364"/>